<evidence type="ECO:0000313" key="12">
    <source>
        <dbReference type="Proteomes" id="UP000317315"/>
    </source>
</evidence>
<protein>
    <recommendedName>
        <fullName evidence="4">Molybdopterin synthase catalytic subunit</fullName>
        <ecNumber evidence="3">2.8.1.12</ecNumber>
    </recommendedName>
    <alternativeName>
        <fullName evidence="8">MPT synthase subunit 2</fullName>
    </alternativeName>
    <alternativeName>
        <fullName evidence="6">Molybdenum cofactor biosynthesis protein E</fullName>
    </alternativeName>
    <alternativeName>
        <fullName evidence="7">Molybdopterin-converting factor large subunit</fullName>
    </alternativeName>
    <alternativeName>
        <fullName evidence="9">Molybdopterin-converting factor subunit 2</fullName>
    </alternativeName>
</protein>
<dbReference type="AlphaFoldDB" id="A0A521D0K2"/>
<dbReference type="Proteomes" id="UP000317315">
    <property type="component" value="Unassembled WGS sequence"/>
</dbReference>
<dbReference type="SUPFAM" id="SSF54690">
    <property type="entry name" value="Molybdopterin synthase subunit MoaE"/>
    <property type="match status" value="1"/>
</dbReference>
<comment type="similarity">
    <text evidence="2">Belongs to the MoaE family.</text>
</comment>
<keyword evidence="12" id="KW-1185">Reference proteome</keyword>
<evidence type="ECO:0000313" key="11">
    <source>
        <dbReference type="EMBL" id="SMO65192.1"/>
    </source>
</evidence>
<evidence type="ECO:0000256" key="6">
    <source>
        <dbReference type="ARBA" id="ARBA00029745"/>
    </source>
</evidence>
<proteinExistence type="inferred from homology"/>
<evidence type="ECO:0000256" key="5">
    <source>
        <dbReference type="ARBA" id="ARBA00026066"/>
    </source>
</evidence>
<evidence type="ECO:0000256" key="8">
    <source>
        <dbReference type="ARBA" id="ARBA00030781"/>
    </source>
</evidence>
<dbReference type="EMBL" id="FXTM01000016">
    <property type="protein sequence ID" value="SMO65192.1"/>
    <property type="molecule type" value="Genomic_DNA"/>
</dbReference>
<evidence type="ECO:0000256" key="10">
    <source>
        <dbReference type="ARBA" id="ARBA00049878"/>
    </source>
</evidence>
<comment type="subunit">
    <text evidence="5">Heterotetramer of 2 MoaD subunits and 2 MoaE subunits. Also stable as homodimer. The enzyme changes between these two forms during catalysis.</text>
</comment>
<dbReference type="OrthoDB" id="9786032at2"/>
<evidence type="ECO:0000256" key="1">
    <source>
        <dbReference type="ARBA" id="ARBA00005046"/>
    </source>
</evidence>
<organism evidence="11 12">
    <name type="scientific">Balnearium lithotrophicum</name>
    <dbReference type="NCBI Taxonomy" id="223788"/>
    <lineage>
        <taxon>Bacteria</taxon>
        <taxon>Pseudomonadati</taxon>
        <taxon>Aquificota</taxon>
        <taxon>Aquificia</taxon>
        <taxon>Desulfurobacteriales</taxon>
        <taxon>Desulfurobacteriaceae</taxon>
        <taxon>Balnearium</taxon>
    </lineage>
</organism>
<comment type="catalytic activity">
    <reaction evidence="10">
        <text>2 [molybdopterin-synthase sulfur-carrier protein]-C-terminal-Gly-aminoethanethioate + cyclic pyranopterin phosphate + H2O = molybdopterin + 2 [molybdopterin-synthase sulfur-carrier protein]-C-terminal Gly-Gly + 2 H(+)</text>
        <dbReference type="Rhea" id="RHEA:26333"/>
        <dbReference type="Rhea" id="RHEA-COMP:12202"/>
        <dbReference type="Rhea" id="RHEA-COMP:19907"/>
        <dbReference type="ChEBI" id="CHEBI:15377"/>
        <dbReference type="ChEBI" id="CHEBI:15378"/>
        <dbReference type="ChEBI" id="CHEBI:58698"/>
        <dbReference type="ChEBI" id="CHEBI:59648"/>
        <dbReference type="ChEBI" id="CHEBI:90778"/>
        <dbReference type="ChEBI" id="CHEBI:232372"/>
        <dbReference type="EC" id="2.8.1.12"/>
    </reaction>
</comment>
<dbReference type="InterPro" id="IPR036563">
    <property type="entry name" value="MoaE_sf"/>
</dbReference>
<reference evidence="11 12" key="1">
    <citation type="submission" date="2017-05" db="EMBL/GenBank/DDBJ databases">
        <authorList>
            <person name="Varghese N."/>
            <person name="Submissions S."/>
        </authorList>
    </citation>
    <scope>NUCLEOTIDE SEQUENCE [LARGE SCALE GENOMIC DNA]</scope>
    <source>
        <strain evidence="11 12">DSM 16304</strain>
    </source>
</reference>
<dbReference type="Pfam" id="PF02391">
    <property type="entry name" value="MoaE"/>
    <property type="match status" value="1"/>
</dbReference>
<evidence type="ECO:0000256" key="4">
    <source>
        <dbReference type="ARBA" id="ARBA00013858"/>
    </source>
</evidence>
<dbReference type="GO" id="GO:0030366">
    <property type="term" value="F:molybdopterin synthase activity"/>
    <property type="evidence" value="ECO:0007669"/>
    <property type="project" value="UniProtKB-EC"/>
</dbReference>
<dbReference type="InterPro" id="IPR003448">
    <property type="entry name" value="Mopterin_biosynth_MoaE"/>
</dbReference>
<gene>
    <name evidence="11" type="ORF">SAMN06269117_11642</name>
</gene>
<accession>A0A521D0K2</accession>
<dbReference type="RefSeq" id="WP_142935810.1">
    <property type="nucleotide sequence ID" value="NZ_FXTM01000016.1"/>
</dbReference>
<comment type="pathway">
    <text evidence="1">Cofactor biosynthesis; molybdopterin biosynthesis.</text>
</comment>
<dbReference type="Gene3D" id="3.90.1170.40">
    <property type="entry name" value="Molybdopterin biosynthesis MoaE subunit"/>
    <property type="match status" value="1"/>
</dbReference>
<name>A0A521D0K2_9BACT</name>
<dbReference type="EC" id="2.8.1.12" evidence="3"/>
<dbReference type="GO" id="GO:0006777">
    <property type="term" value="P:Mo-molybdopterin cofactor biosynthetic process"/>
    <property type="evidence" value="ECO:0007669"/>
    <property type="project" value="InterPro"/>
</dbReference>
<evidence type="ECO:0000256" key="7">
    <source>
        <dbReference type="ARBA" id="ARBA00030407"/>
    </source>
</evidence>
<sequence>MRPSVDELIDKVKRNSNPENLGMILVHNGIVRESSRSGERVSEMELSFDSEKLNEVVSEIEKKDGIEAVEVWINKGRLKVGDDIMVVVVAGRFRSDVLPAFEELISRIKKEVVVEKEI</sequence>
<evidence type="ECO:0000256" key="2">
    <source>
        <dbReference type="ARBA" id="ARBA00005426"/>
    </source>
</evidence>
<evidence type="ECO:0000256" key="9">
    <source>
        <dbReference type="ARBA" id="ARBA00032474"/>
    </source>
</evidence>
<evidence type="ECO:0000256" key="3">
    <source>
        <dbReference type="ARBA" id="ARBA00011950"/>
    </source>
</evidence>